<organism evidence="2 3">
    <name type="scientific">Roridomyces roridus</name>
    <dbReference type="NCBI Taxonomy" id="1738132"/>
    <lineage>
        <taxon>Eukaryota</taxon>
        <taxon>Fungi</taxon>
        <taxon>Dikarya</taxon>
        <taxon>Basidiomycota</taxon>
        <taxon>Agaricomycotina</taxon>
        <taxon>Agaricomycetes</taxon>
        <taxon>Agaricomycetidae</taxon>
        <taxon>Agaricales</taxon>
        <taxon>Marasmiineae</taxon>
        <taxon>Mycenaceae</taxon>
        <taxon>Roridomyces</taxon>
    </lineage>
</organism>
<dbReference type="EMBL" id="JARKIF010000002">
    <property type="protein sequence ID" value="KAJ7647582.1"/>
    <property type="molecule type" value="Genomic_DNA"/>
</dbReference>
<feature type="region of interest" description="Disordered" evidence="1">
    <location>
        <begin position="1"/>
        <end position="26"/>
    </location>
</feature>
<accession>A0AAD7FWV8</accession>
<comment type="caution">
    <text evidence="2">The sequence shown here is derived from an EMBL/GenBank/DDBJ whole genome shotgun (WGS) entry which is preliminary data.</text>
</comment>
<feature type="region of interest" description="Disordered" evidence="1">
    <location>
        <begin position="180"/>
        <end position="212"/>
    </location>
</feature>
<sequence length="256" mass="27568">MRSGKGEGGGGGRPINPVPPAPKEAPFANLRDRYSLKASTHRLGLPQVAERAAFKMLPPPFLITIHAAPRSRRLSRVTPLRIPTSKTSPTYGTSVSTCLSTAFGSPSTLPPYPYLSNCGLWVSSSTTAPVMHNGVHCGVHLRSPRLLPPAAYHLGYHLRVGKPRLAFGNWHTHPVHVILSGSRSHGDGGPEMRERGGPEGRGGGGEREEGWRSDHRLCGHAGGGRGELEVIETVQTLKIANRGHLLHLRHIGTHIE</sequence>
<keyword evidence="3" id="KW-1185">Reference proteome</keyword>
<feature type="compositionally biased region" description="Basic and acidic residues" evidence="1">
    <location>
        <begin position="184"/>
        <end position="212"/>
    </location>
</feature>
<evidence type="ECO:0000256" key="1">
    <source>
        <dbReference type="SAM" id="MobiDB-lite"/>
    </source>
</evidence>
<name>A0AAD7FWV8_9AGAR</name>
<reference evidence="2" key="1">
    <citation type="submission" date="2023-03" db="EMBL/GenBank/DDBJ databases">
        <title>Massive genome expansion in bonnet fungi (Mycena s.s.) driven by repeated elements and novel gene families across ecological guilds.</title>
        <authorList>
            <consortium name="Lawrence Berkeley National Laboratory"/>
            <person name="Harder C.B."/>
            <person name="Miyauchi S."/>
            <person name="Viragh M."/>
            <person name="Kuo A."/>
            <person name="Thoen E."/>
            <person name="Andreopoulos B."/>
            <person name="Lu D."/>
            <person name="Skrede I."/>
            <person name="Drula E."/>
            <person name="Henrissat B."/>
            <person name="Morin E."/>
            <person name="Kohler A."/>
            <person name="Barry K."/>
            <person name="LaButti K."/>
            <person name="Morin E."/>
            <person name="Salamov A."/>
            <person name="Lipzen A."/>
            <person name="Mereny Z."/>
            <person name="Hegedus B."/>
            <person name="Baldrian P."/>
            <person name="Stursova M."/>
            <person name="Weitz H."/>
            <person name="Taylor A."/>
            <person name="Grigoriev I.V."/>
            <person name="Nagy L.G."/>
            <person name="Martin F."/>
            <person name="Kauserud H."/>
        </authorList>
    </citation>
    <scope>NUCLEOTIDE SEQUENCE</scope>
    <source>
        <strain evidence="2">9284</strain>
    </source>
</reference>
<evidence type="ECO:0000313" key="2">
    <source>
        <dbReference type="EMBL" id="KAJ7647582.1"/>
    </source>
</evidence>
<dbReference type="Proteomes" id="UP001221142">
    <property type="component" value="Unassembled WGS sequence"/>
</dbReference>
<proteinExistence type="predicted"/>
<evidence type="ECO:0000313" key="3">
    <source>
        <dbReference type="Proteomes" id="UP001221142"/>
    </source>
</evidence>
<protein>
    <submittedName>
        <fullName evidence="2">Uncharacterized protein</fullName>
    </submittedName>
</protein>
<dbReference type="AlphaFoldDB" id="A0AAD7FWV8"/>
<feature type="compositionally biased region" description="Gly residues" evidence="1">
    <location>
        <begin position="1"/>
        <end position="13"/>
    </location>
</feature>
<gene>
    <name evidence="2" type="ORF">FB45DRAFT_860716</name>
</gene>